<evidence type="ECO:0000256" key="10">
    <source>
        <dbReference type="ARBA" id="ARBA00023136"/>
    </source>
</evidence>
<dbReference type="KEGG" id="msj:MSSAC_4259"/>
<feature type="transmembrane region" description="Helical" evidence="11">
    <location>
        <begin position="141"/>
        <end position="160"/>
    </location>
</feature>
<keyword evidence="4 11" id="KW-0812">Transmembrane</keyword>
<keyword evidence="7 11" id="KW-0862">Zinc</keyword>
<dbReference type="AlphaFoldDB" id="A0A0E3PTM5"/>
<feature type="binding site" evidence="11">
    <location>
        <position position="135"/>
    </location>
    <ligand>
        <name>Zn(2+)</name>
        <dbReference type="ChEBI" id="CHEBI:29105"/>
        <note>catalytic</note>
    </ligand>
</feature>
<dbReference type="InterPro" id="IPR050083">
    <property type="entry name" value="HtpX_protease"/>
</dbReference>
<evidence type="ECO:0000259" key="12">
    <source>
        <dbReference type="Pfam" id="PF01435"/>
    </source>
</evidence>
<evidence type="ECO:0000256" key="6">
    <source>
        <dbReference type="ARBA" id="ARBA00022801"/>
    </source>
</evidence>
<evidence type="ECO:0000313" key="13">
    <source>
        <dbReference type="EMBL" id="AKB38849.1"/>
    </source>
</evidence>
<dbReference type="GO" id="GO:0006508">
    <property type="term" value="P:proteolysis"/>
    <property type="evidence" value="ECO:0007669"/>
    <property type="project" value="UniProtKB-KW"/>
</dbReference>
<keyword evidence="3 11" id="KW-0645">Protease</keyword>
<dbReference type="GO" id="GO:0005886">
    <property type="term" value="C:plasma membrane"/>
    <property type="evidence" value="ECO:0007669"/>
    <property type="project" value="UniProtKB-SubCell"/>
</dbReference>
<evidence type="ECO:0000256" key="2">
    <source>
        <dbReference type="ARBA" id="ARBA00022475"/>
    </source>
</evidence>
<dbReference type="PATRIC" id="fig|1434118.4.peg.5463"/>
<evidence type="ECO:0000256" key="11">
    <source>
        <dbReference type="HAMAP-Rule" id="MF_00188"/>
    </source>
</evidence>
<dbReference type="HAMAP" id="MF_00188">
    <property type="entry name" value="Pept_M48_protease_HtpX"/>
    <property type="match status" value="1"/>
</dbReference>
<dbReference type="InterPro" id="IPR022919">
    <property type="entry name" value="Pept_M48_protease_HtpX"/>
</dbReference>
<reference evidence="13 14" key="1">
    <citation type="submission" date="2014-07" db="EMBL/GenBank/DDBJ databases">
        <title>Methanogenic archaea and the global carbon cycle.</title>
        <authorList>
            <person name="Henriksen J.R."/>
            <person name="Luke J."/>
            <person name="Reinhart S."/>
            <person name="Benedict M.N."/>
            <person name="Youngblut N.D."/>
            <person name="Metcalf M.E."/>
            <person name="Whitaker R.J."/>
            <person name="Metcalf W.W."/>
        </authorList>
    </citation>
    <scope>NUCLEOTIDE SEQUENCE [LARGE SCALE GENOMIC DNA]</scope>
    <source>
        <strain evidence="13 14">C2J</strain>
    </source>
</reference>
<evidence type="ECO:0000256" key="9">
    <source>
        <dbReference type="ARBA" id="ARBA00023049"/>
    </source>
</evidence>
<dbReference type="RefSeq" id="WP_048185312.1">
    <property type="nucleotide sequence ID" value="NZ_CP009508.1"/>
</dbReference>
<dbReference type="InterPro" id="IPR001915">
    <property type="entry name" value="Peptidase_M48"/>
</dbReference>
<dbReference type="PANTHER" id="PTHR43221">
    <property type="entry name" value="PROTEASE HTPX"/>
    <property type="match status" value="1"/>
</dbReference>
<feature type="active site" evidence="11">
    <location>
        <position position="132"/>
    </location>
</feature>
<dbReference type="HOGENOM" id="CLU_042266_3_0_2"/>
<dbReference type="PANTHER" id="PTHR43221:SF2">
    <property type="entry name" value="PROTEASE HTPX HOMOLOG"/>
    <property type="match status" value="1"/>
</dbReference>
<dbReference type="Pfam" id="PF01435">
    <property type="entry name" value="Peptidase_M48"/>
    <property type="match status" value="1"/>
</dbReference>
<feature type="binding site" evidence="11">
    <location>
        <position position="206"/>
    </location>
    <ligand>
        <name>Zn(2+)</name>
        <dbReference type="ChEBI" id="CHEBI:29105"/>
        <note>catalytic</note>
    </ligand>
</feature>
<dbReference type="CDD" id="cd07336">
    <property type="entry name" value="M48B_HtpX_like"/>
    <property type="match status" value="1"/>
</dbReference>
<gene>
    <name evidence="11" type="primary">htpX</name>
    <name evidence="13" type="ORF">MSSAC_4259</name>
</gene>
<dbReference type="GO" id="GO:0008270">
    <property type="term" value="F:zinc ion binding"/>
    <property type="evidence" value="ECO:0007669"/>
    <property type="project" value="UniProtKB-UniRule"/>
</dbReference>
<dbReference type="GeneID" id="24874002"/>
<keyword evidence="9 11" id="KW-0482">Metalloprotease</keyword>
<evidence type="ECO:0000256" key="3">
    <source>
        <dbReference type="ARBA" id="ARBA00022670"/>
    </source>
</evidence>
<sequence>MKNMFRTTVLLASLTGLLVLIGDYFGGTGGMIIAFLFAVIMNFGSYWYSDKIVLKMYRAREVTPAESPNLHKIVDGLALKAGIPKPKVYVVDSGMPNAFATGRNPQHAAVAVTTGILNLLSFEEIEGVLAHELAHVKNRDTLISAVAATIAGVITMLATWARWAAIFGGFGGRDDDNGGIIGFIVMAVLAPLAATLIQLAISRSREFAADEEGARISKKPWALADALEKLEYGNSHFKPGIRDVQAKETSAHMFIVNPLKGGTLQSLFRTHPVTDERVKRLRAMRF</sequence>
<dbReference type="NCBIfam" id="NF002826">
    <property type="entry name" value="PRK03001.1"/>
    <property type="match status" value="1"/>
</dbReference>
<accession>A0A0E3PTM5</accession>
<dbReference type="Gene3D" id="3.30.2010.10">
    <property type="entry name" value="Metalloproteases ('zincins'), catalytic domain"/>
    <property type="match status" value="1"/>
</dbReference>
<keyword evidence="8 11" id="KW-1133">Transmembrane helix</keyword>
<evidence type="ECO:0000256" key="7">
    <source>
        <dbReference type="ARBA" id="ARBA00022833"/>
    </source>
</evidence>
<evidence type="ECO:0000256" key="5">
    <source>
        <dbReference type="ARBA" id="ARBA00022723"/>
    </source>
</evidence>
<comment type="cofactor">
    <cofactor evidence="11">
        <name>Zn(2+)</name>
        <dbReference type="ChEBI" id="CHEBI:29105"/>
    </cofactor>
    <text evidence="11">Binds 1 zinc ion per subunit.</text>
</comment>
<dbReference type="EC" id="3.4.24.-" evidence="11"/>
<keyword evidence="2 11" id="KW-1003">Cell membrane</keyword>
<dbReference type="Proteomes" id="UP000033123">
    <property type="component" value="Chromosome"/>
</dbReference>
<proteinExistence type="inferred from homology"/>
<evidence type="ECO:0000256" key="4">
    <source>
        <dbReference type="ARBA" id="ARBA00022692"/>
    </source>
</evidence>
<name>A0A0E3PTM5_9EURY</name>
<comment type="similarity">
    <text evidence="1 11">Belongs to the peptidase M48B family.</text>
</comment>
<keyword evidence="5 11" id="KW-0479">Metal-binding</keyword>
<evidence type="ECO:0000256" key="1">
    <source>
        <dbReference type="ARBA" id="ARBA00009779"/>
    </source>
</evidence>
<feature type="domain" description="Peptidase M48" evidence="12">
    <location>
        <begin position="64"/>
        <end position="284"/>
    </location>
</feature>
<keyword evidence="10 11" id="KW-0472">Membrane</keyword>
<evidence type="ECO:0000256" key="8">
    <source>
        <dbReference type="ARBA" id="ARBA00022989"/>
    </source>
</evidence>
<feature type="transmembrane region" description="Helical" evidence="11">
    <location>
        <begin position="32"/>
        <end position="49"/>
    </location>
</feature>
<protein>
    <recommendedName>
        <fullName evidence="11">Protease HtpX homolog</fullName>
        <ecNumber evidence="11">3.4.24.-</ecNumber>
    </recommendedName>
</protein>
<dbReference type="EMBL" id="CP009508">
    <property type="protein sequence ID" value="AKB38849.1"/>
    <property type="molecule type" value="Genomic_DNA"/>
</dbReference>
<feature type="transmembrane region" description="Helical" evidence="11">
    <location>
        <begin position="180"/>
        <end position="201"/>
    </location>
</feature>
<dbReference type="STRING" id="1434118.MSSAC_4259"/>
<comment type="subcellular location">
    <subcellularLocation>
        <location evidence="11">Cell membrane</location>
        <topology evidence="11">Multi-pass membrane protein</topology>
    </subcellularLocation>
</comment>
<organism evidence="13 14">
    <name type="scientific">Methanosarcina siciliae C2J</name>
    <dbReference type="NCBI Taxonomy" id="1434118"/>
    <lineage>
        <taxon>Archaea</taxon>
        <taxon>Methanobacteriati</taxon>
        <taxon>Methanobacteriota</taxon>
        <taxon>Stenosarchaea group</taxon>
        <taxon>Methanomicrobia</taxon>
        <taxon>Methanosarcinales</taxon>
        <taxon>Methanosarcinaceae</taxon>
        <taxon>Methanosarcina</taxon>
    </lineage>
</organism>
<dbReference type="GO" id="GO:0004222">
    <property type="term" value="F:metalloendopeptidase activity"/>
    <property type="evidence" value="ECO:0007669"/>
    <property type="project" value="UniProtKB-UniRule"/>
</dbReference>
<feature type="binding site" evidence="11">
    <location>
        <position position="131"/>
    </location>
    <ligand>
        <name>Zn(2+)</name>
        <dbReference type="ChEBI" id="CHEBI:29105"/>
        <note>catalytic</note>
    </ligand>
</feature>
<evidence type="ECO:0000313" key="14">
    <source>
        <dbReference type="Proteomes" id="UP000033123"/>
    </source>
</evidence>
<keyword evidence="6 11" id="KW-0378">Hydrolase</keyword>